<evidence type="ECO:0000313" key="1">
    <source>
        <dbReference type="EMBL" id="ODN43165.1"/>
    </source>
</evidence>
<dbReference type="Proteomes" id="UP000094329">
    <property type="component" value="Unassembled WGS sequence"/>
</dbReference>
<dbReference type="RefSeq" id="WP_069312964.1">
    <property type="nucleotide sequence ID" value="NZ_MDTU01000001.1"/>
</dbReference>
<name>A0ABX3A6U8_9GAMM</name>
<keyword evidence="2" id="KW-1185">Reference proteome</keyword>
<accession>A0ABX3A6U8</accession>
<proteinExistence type="predicted"/>
<dbReference type="EMBL" id="MDTU01000001">
    <property type="protein sequence ID" value="ODN43165.1"/>
    <property type="molecule type" value="Genomic_DNA"/>
</dbReference>
<gene>
    <name evidence="1" type="ORF">BGC07_09865</name>
</gene>
<evidence type="ECO:0000313" key="2">
    <source>
        <dbReference type="Proteomes" id="UP000094329"/>
    </source>
</evidence>
<comment type="caution">
    <text evidence="1">The sequence shown here is derived from an EMBL/GenBank/DDBJ whole genome shotgun (WGS) entry which is preliminary data.</text>
</comment>
<reference evidence="1 2" key="1">
    <citation type="submission" date="2016-08" db="EMBL/GenBank/DDBJ databases">
        <title>Draft genome sequence of Candidatus Piscirickettsia litoralis, from seawater.</title>
        <authorList>
            <person name="Wan X."/>
            <person name="Lee A.J."/>
            <person name="Hou S."/>
            <person name="Donachie S.P."/>
        </authorList>
    </citation>
    <scope>NUCLEOTIDE SEQUENCE [LARGE SCALE GENOMIC DNA]</scope>
    <source>
        <strain evidence="1 2">Y2</strain>
    </source>
</reference>
<protein>
    <submittedName>
        <fullName evidence="1">Uncharacterized protein</fullName>
    </submittedName>
</protein>
<organism evidence="1 2">
    <name type="scientific">Piscirickettsia litoralis</name>
    <dbReference type="NCBI Taxonomy" id="1891921"/>
    <lineage>
        <taxon>Bacteria</taxon>
        <taxon>Pseudomonadati</taxon>
        <taxon>Pseudomonadota</taxon>
        <taxon>Gammaproteobacteria</taxon>
        <taxon>Thiotrichales</taxon>
        <taxon>Piscirickettsiaceae</taxon>
        <taxon>Piscirickettsia</taxon>
    </lineage>
</organism>
<sequence length="102" mass="11341">MSGEFIPDSSLHNELLQASEQILGVKDTAIRFFREKDQNDIYCYSLNQPSICAGKISASVVLLGKPLQEKLEEKINSLGNQVEFNRASDEVEIHLDGTISSK</sequence>